<keyword evidence="4 7" id="KW-0418">Kinase</keyword>
<dbReference type="Pfam" id="PF00370">
    <property type="entry name" value="FGGY_N"/>
    <property type="match status" value="1"/>
</dbReference>
<feature type="domain" description="Carbohydrate kinase FGGY N-terminal" evidence="5">
    <location>
        <begin position="4"/>
        <end position="250"/>
    </location>
</feature>
<comment type="similarity">
    <text evidence="1">Belongs to the FGGY kinase family.</text>
</comment>
<keyword evidence="8" id="KW-1185">Reference proteome</keyword>
<evidence type="ECO:0000256" key="2">
    <source>
        <dbReference type="ARBA" id="ARBA00022490"/>
    </source>
</evidence>
<dbReference type="InterPro" id="IPR050406">
    <property type="entry name" value="FGGY_Carb_Kinase"/>
</dbReference>
<evidence type="ECO:0000259" key="5">
    <source>
        <dbReference type="Pfam" id="PF00370"/>
    </source>
</evidence>
<keyword evidence="3 7" id="KW-0808">Transferase</keyword>
<evidence type="ECO:0000256" key="4">
    <source>
        <dbReference type="ARBA" id="ARBA00022777"/>
    </source>
</evidence>
<dbReference type="EMBL" id="CP006763">
    <property type="protein sequence ID" value="AGY78199.1"/>
    <property type="molecule type" value="Genomic_DNA"/>
</dbReference>
<dbReference type="CDD" id="cd07775">
    <property type="entry name" value="ASKHA_NBD_FGGY_AI-2K"/>
    <property type="match status" value="1"/>
</dbReference>
<dbReference type="Proteomes" id="UP000017590">
    <property type="component" value="Chromosome"/>
</dbReference>
<dbReference type="PANTHER" id="PTHR43095:SF5">
    <property type="entry name" value="XYLULOSE KINASE"/>
    <property type="match status" value="1"/>
</dbReference>
<evidence type="ECO:0000259" key="6">
    <source>
        <dbReference type="Pfam" id="PF02782"/>
    </source>
</evidence>
<evidence type="ECO:0000313" key="8">
    <source>
        <dbReference type="Proteomes" id="UP000017590"/>
    </source>
</evidence>
<reference evidence="8" key="1">
    <citation type="journal article" date="2014" name="Biotechnol. Biofuels">
        <title>Comparison of single-molecule sequencing and hybrid approaches for finishing the genome of Clostridium autoethanogenum and analysis of CRISPR systems in industrial relevant Clostridia.</title>
        <authorList>
            <person name="Brown S.D."/>
            <person name="Nagaraju S."/>
            <person name="Utturkar S."/>
            <person name="De Tissera S."/>
            <person name="Segovia S."/>
            <person name="Mitchell W."/>
            <person name="Land M.L."/>
            <person name="Dassanayake A."/>
            <person name="Kopke M."/>
        </authorList>
    </citation>
    <scope>NUCLEOTIDE SEQUENCE [LARGE SCALE GENOMIC DNA]</scope>
    <source>
        <strain evidence="8">DSM 10061</strain>
    </source>
</reference>
<dbReference type="InterPro" id="IPR018485">
    <property type="entry name" value="FGGY_C"/>
</dbReference>
<dbReference type="Pfam" id="PF02782">
    <property type="entry name" value="FGGY_C"/>
    <property type="match status" value="1"/>
</dbReference>
<dbReference type="Gene3D" id="3.30.420.40">
    <property type="match status" value="2"/>
</dbReference>
<dbReference type="NCBIfam" id="NF008187">
    <property type="entry name" value="PRK10939.1"/>
    <property type="match status" value="1"/>
</dbReference>
<evidence type="ECO:0000256" key="1">
    <source>
        <dbReference type="ARBA" id="ARBA00009156"/>
    </source>
</evidence>
<evidence type="ECO:0000256" key="3">
    <source>
        <dbReference type="ARBA" id="ARBA00022679"/>
    </source>
</evidence>
<accession>A0ABN4BKM0</accession>
<organism evidence="7 8">
    <name type="scientific">Clostridium autoethanogenum DSM 10061</name>
    <dbReference type="NCBI Taxonomy" id="1341692"/>
    <lineage>
        <taxon>Bacteria</taxon>
        <taxon>Bacillati</taxon>
        <taxon>Bacillota</taxon>
        <taxon>Clostridia</taxon>
        <taxon>Eubacteriales</taxon>
        <taxon>Clostridiaceae</taxon>
        <taxon>Clostridium</taxon>
    </lineage>
</organism>
<dbReference type="InterPro" id="IPR018484">
    <property type="entry name" value="FGGY_N"/>
</dbReference>
<sequence>MQKYLMAVDAGTGSVRAILFDLEGNQIGCVQQEWIHNEDPKWPGSMNFDWNNNWELACHCIHGVIEQAKINSKEIAAVSTTCMREGIVLYDKFEKEIWACANVDARSNDEVGELIRMNPELEKEVYMESGQTYALGALPRILWVKNKMPEIYKKIAHIGMFNDWLIFKMTGKLAVEPSNGSTTGIFDLKKRAWDSSIAGKCGLKDTIFPDVVECGSIIGKVNAKGAEDTGLAEGTTVVVGGGDAQLGCIGVGVVKSKEAAIFGGSFWQYEFNTDAVKTDSNCRVRVNCHAVPDIWQYEALAFKPGLVMRWFRDGFCQLEKQEAEKTGKDPYYIMDQKASEIPAGSYGMMCAFSDVMNFISWKHASPTFTNFQLDSEKFNRYTFYHAILENTAMVTKGHLDLVREVTGNMPESIVFAGGASKSPLWCQILSDVLGLPVRVPVVKEATGLGAAILAGYGVGIYSNISETARKLVHWDKTYEPSIKNHSLYENLYKKWRKVYAAQLELCNQKLTNNMWIAPGL</sequence>
<dbReference type="EC" id="2.7.1.189" evidence="7"/>
<dbReference type="RefSeq" id="WP_023163503.1">
    <property type="nucleotide sequence ID" value="NC_022592.1"/>
</dbReference>
<dbReference type="SUPFAM" id="SSF53067">
    <property type="entry name" value="Actin-like ATPase domain"/>
    <property type="match status" value="2"/>
</dbReference>
<dbReference type="GO" id="GO:0016301">
    <property type="term" value="F:kinase activity"/>
    <property type="evidence" value="ECO:0007669"/>
    <property type="project" value="UniProtKB-KW"/>
</dbReference>
<gene>
    <name evidence="7" type="primary">lsrK</name>
    <name evidence="7" type="ORF">CAETHG_3998</name>
</gene>
<keyword evidence="2" id="KW-0963">Cytoplasm</keyword>
<dbReference type="PANTHER" id="PTHR43095">
    <property type="entry name" value="SUGAR KINASE"/>
    <property type="match status" value="1"/>
</dbReference>
<dbReference type="InterPro" id="IPR033676">
    <property type="entry name" value="AI-2_kinase"/>
</dbReference>
<dbReference type="PIRSF" id="PIRSF000538">
    <property type="entry name" value="GlpK"/>
    <property type="match status" value="1"/>
</dbReference>
<name>A0ABN4BKM0_9CLOT</name>
<dbReference type="InterPro" id="IPR043129">
    <property type="entry name" value="ATPase_NBD"/>
</dbReference>
<evidence type="ECO:0000313" key="7">
    <source>
        <dbReference type="EMBL" id="AGY78199.1"/>
    </source>
</evidence>
<protein>
    <submittedName>
        <fullName evidence="7">Autoinducer-2 kinase</fullName>
        <ecNumber evidence="7">2.7.1.189</ecNumber>
    </submittedName>
</protein>
<feature type="domain" description="Carbohydrate kinase FGGY C-terminal" evidence="6">
    <location>
        <begin position="291"/>
        <end position="456"/>
    </location>
</feature>
<proteinExistence type="inferred from homology"/>
<dbReference type="InterPro" id="IPR000577">
    <property type="entry name" value="Carb_kinase_FGGY"/>
</dbReference>